<dbReference type="AlphaFoldDB" id="A0A4Y3KIP5"/>
<name>A0A4Y3KIP5_9CELL</name>
<sequence length="148" mass="15434">MSRAVEGWSARQADEPQCVVQTRAGAAVLLDALARAVSWAGFRVRSVDGGFDAARGISGGYLLSEVVQLPLMTALARVELQVRLATDVAPGDDARALVTCVAGAHELGASKRVARALTQASTALERSGSATLVTDWSAAWQRGTDQAV</sequence>
<protein>
    <submittedName>
        <fullName evidence="1">Uncharacterized protein</fullName>
    </submittedName>
</protein>
<dbReference type="Proteomes" id="UP000320461">
    <property type="component" value="Unassembled WGS sequence"/>
</dbReference>
<accession>A0A4Y3KIP5</accession>
<dbReference type="RefSeq" id="WP_141369520.1">
    <property type="nucleotide sequence ID" value="NZ_BJLQ01000008.1"/>
</dbReference>
<dbReference type="OrthoDB" id="4828553at2"/>
<gene>
    <name evidence="1" type="ORF">CGE01nite_11280</name>
</gene>
<evidence type="ECO:0000313" key="1">
    <source>
        <dbReference type="EMBL" id="GEA83877.1"/>
    </source>
</evidence>
<proteinExistence type="predicted"/>
<organism evidence="1 2">
    <name type="scientific">Cellulomonas gelida</name>
    <dbReference type="NCBI Taxonomy" id="1712"/>
    <lineage>
        <taxon>Bacteria</taxon>
        <taxon>Bacillati</taxon>
        <taxon>Actinomycetota</taxon>
        <taxon>Actinomycetes</taxon>
        <taxon>Micrococcales</taxon>
        <taxon>Cellulomonadaceae</taxon>
        <taxon>Cellulomonas</taxon>
    </lineage>
</organism>
<comment type="caution">
    <text evidence="1">The sequence shown here is derived from an EMBL/GenBank/DDBJ whole genome shotgun (WGS) entry which is preliminary data.</text>
</comment>
<reference evidence="1 2" key="1">
    <citation type="submission" date="2019-06" db="EMBL/GenBank/DDBJ databases">
        <title>Whole genome shotgun sequence of Cellulomonas gelida NBRC 3748.</title>
        <authorList>
            <person name="Hosoyama A."/>
            <person name="Uohara A."/>
            <person name="Ohji S."/>
            <person name="Ichikawa N."/>
        </authorList>
    </citation>
    <scope>NUCLEOTIDE SEQUENCE [LARGE SCALE GENOMIC DNA]</scope>
    <source>
        <strain evidence="1 2">NBRC 3748</strain>
    </source>
</reference>
<keyword evidence="2" id="KW-1185">Reference proteome</keyword>
<evidence type="ECO:0000313" key="2">
    <source>
        <dbReference type="Proteomes" id="UP000320461"/>
    </source>
</evidence>
<dbReference type="EMBL" id="BJLQ01000008">
    <property type="protein sequence ID" value="GEA83877.1"/>
    <property type="molecule type" value="Genomic_DNA"/>
</dbReference>